<dbReference type="Gene3D" id="1.10.10.10">
    <property type="entry name" value="Winged helix-like DNA-binding domain superfamily/Winged helix DNA-binding domain"/>
    <property type="match status" value="1"/>
</dbReference>
<dbReference type="OrthoDB" id="14763at2157"/>
<dbReference type="HOGENOM" id="CLU_062618_6_1_2"/>
<evidence type="ECO:0000256" key="3">
    <source>
        <dbReference type="ARBA" id="ARBA00023163"/>
    </source>
</evidence>
<dbReference type="PROSITE" id="PS51078">
    <property type="entry name" value="ICLR_ED"/>
    <property type="match status" value="1"/>
</dbReference>
<dbReference type="InterPro" id="IPR005471">
    <property type="entry name" value="Tscrpt_reg_IclR_N"/>
</dbReference>
<dbReference type="KEGG" id="hje:HacjB3_17036"/>
<evidence type="ECO:0000313" key="8">
    <source>
        <dbReference type="Proteomes" id="UP000000390"/>
    </source>
</evidence>
<evidence type="ECO:0000313" key="9">
    <source>
        <dbReference type="Proteomes" id="UP000011645"/>
    </source>
</evidence>
<dbReference type="RefSeq" id="WP_008414190.1">
    <property type="nucleotide sequence ID" value="NC_014298.1"/>
</dbReference>
<dbReference type="EMBL" id="CP002063">
    <property type="protein sequence ID" value="ADJ16757.1"/>
    <property type="molecule type" value="Genomic_DNA"/>
</dbReference>
<evidence type="ECO:0000256" key="1">
    <source>
        <dbReference type="ARBA" id="ARBA00023015"/>
    </source>
</evidence>
<dbReference type="Gene3D" id="3.30.450.40">
    <property type="match status" value="1"/>
</dbReference>
<sequence>MVMDKRVCAMESNATDGKTIQSIETAFAIIEHIAETDRPSVSEIAAEVGCSRSTAHYHLKTLQQNRYVIRDTEGLRLGLRVARLGDLALRESDLHGIIEKNADDLAAETDAIAHVAVKEGEKMVWVYRSSDGKITDLQTEVGRETYVHCTAYGQAILAYMPEERVNALIERFGLPAITDQTITEADDLEEQLEVIREIGFAYSVGGFHREMSSIAAPIFDTTGTVVGTIGITNASKHINNPYKHAKARRFSDELPSHVQKAARIASDNLADL</sequence>
<evidence type="ECO:0000259" key="4">
    <source>
        <dbReference type="PROSITE" id="PS51077"/>
    </source>
</evidence>
<gene>
    <name evidence="6" type="ordered locus">HacjB3_17036</name>
    <name evidence="7" type="ORF">C497_02357</name>
</gene>
<dbReference type="SUPFAM" id="SSF46785">
    <property type="entry name" value="Winged helix' DNA-binding domain"/>
    <property type="match status" value="1"/>
</dbReference>
<dbReference type="CDD" id="cd00090">
    <property type="entry name" value="HTH_ARSR"/>
    <property type="match status" value="1"/>
</dbReference>
<dbReference type="InterPro" id="IPR011991">
    <property type="entry name" value="ArsR-like_HTH"/>
</dbReference>
<dbReference type="InterPro" id="IPR029016">
    <property type="entry name" value="GAF-like_dom_sf"/>
</dbReference>
<dbReference type="PANTHER" id="PTHR30136:SF35">
    <property type="entry name" value="HTH-TYPE TRANSCRIPTIONAL REGULATOR RV1719"/>
    <property type="match status" value="1"/>
</dbReference>
<dbReference type="Proteomes" id="UP000000390">
    <property type="component" value="Plasmid 1"/>
</dbReference>
<dbReference type="PROSITE" id="PS51077">
    <property type="entry name" value="HTH_ICLR"/>
    <property type="match status" value="1"/>
</dbReference>
<dbReference type="GO" id="GO:0003677">
    <property type="term" value="F:DNA binding"/>
    <property type="evidence" value="ECO:0007669"/>
    <property type="project" value="UniProtKB-KW"/>
</dbReference>
<dbReference type="SMART" id="SM00346">
    <property type="entry name" value="HTH_ICLR"/>
    <property type="match status" value="1"/>
</dbReference>
<dbReference type="GeneID" id="9421203"/>
<dbReference type="PANTHER" id="PTHR30136">
    <property type="entry name" value="HELIX-TURN-HELIX TRANSCRIPTIONAL REGULATOR, ICLR FAMILY"/>
    <property type="match status" value="1"/>
</dbReference>
<dbReference type="EMBL" id="AOHV01000008">
    <property type="protein sequence ID" value="ELY40888.1"/>
    <property type="molecule type" value="Genomic_DNA"/>
</dbReference>
<dbReference type="Pfam" id="PF01614">
    <property type="entry name" value="IclR_C"/>
    <property type="match status" value="1"/>
</dbReference>
<evidence type="ECO:0000256" key="2">
    <source>
        <dbReference type="ARBA" id="ARBA00023125"/>
    </source>
</evidence>
<proteinExistence type="predicted"/>
<dbReference type="Proteomes" id="UP000011645">
    <property type="component" value="Unassembled WGS sequence"/>
</dbReference>
<name>D8JBV4_HALJB</name>
<dbReference type="InterPro" id="IPR036388">
    <property type="entry name" value="WH-like_DNA-bd_sf"/>
</dbReference>
<keyword evidence="1" id="KW-0805">Transcription regulation</keyword>
<keyword evidence="3" id="KW-0804">Transcription</keyword>
<feature type="domain" description="IclR-ED" evidence="5">
    <location>
        <begin position="80"/>
        <end position="271"/>
    </location>
</feature>
<dbReference type="SUPFAM" id="SSF55781">
    <property type="entry name" value="GAF domain-like"/>
    <property type="match status" value="1"/>
</dbReference>
<geneLocation type="plasmid" evidence="6 8">
    <name>1</name>
</geneLocation>
<keyword evidence="6" id="KW-0614">Plasmid</keyword>
<keyword evidence="2" id="KW-0238">DNA-binding</keyword>
<dbReference type="GO" id="GO:0003700">
    <property type="term" value="F:DNA-binding transcription factor activity"/>
    <property type="evidence" value="ECO:0007669"/>
    <property type="project" value="TreeGrafter"/>
</dbReference>
<dbReference type="GO" id="GO:0045892">
    <property type="term" value="P:negative regulation of DNA-templated transcription"/>
    <property type="evidence" value="ECO:0007669"/>
    <property type="project" value="TreeGrafter"/>
</dbReference>
<organism evidence="6 8">
    <name type="scientific">Halalkalicoccus jeotgali (strain DSM 18796 / CECT 7217 / JCM 14584 / KCTC 4019 / B3)</name>
    <dbReference type="NCBI Taxonomy" id="795797"/>
    <lineage>
        <taxon>Archaea</taxon>
        <taxon>Methanobacteriati</taxon>
        <taxon>Methanobacteriota</taxon>
        <taxon>Stenosarchaea group</taxon>
        <taxon>Halobacteria</taxon>
        <taxon>Halobacteriales</taxon>
        <taxon>Halococcaceae</taxon>
        <taxon>Halalkalicoccus</taxon>
    </lineage>
</organism>
<feature type="domain" description="HTH iclR-type" evidence="4">
    <location>
        <begin position="20"/>
        <end position="79"/>
    </location>
</feature>
<dbReference type="eggNOG" id="arCOG02798">
    <property type="taxonomic scope" value="Archaea"/>
</dbReference>
<reference evidence="6 8" key="1">
    <citation type="journal article" date="2010" name="J. Bacteriol.">
        <title>Complete genome sequence of Halalkalicoccus jeotgali B3(T), an extremely halophilic archaeon.</title>
        <authorList>
            <person name="Roh S.W."/>
            <person name="Nam Y.D."/>
            <person name="Nam S.H."/>
            <person name="Choi S.H."/>
            <person name="Park H.S."/>
            <person name="Bae J.W."/>
        </authorList>
    </citation>
    <scope>NUCLEOTIDE SEQUENCE [LARGE SCALE GENOMIC DNA]</scope>
    <source>
        <strain evidence="6">B3</strain>
        <strain evidence="8">DSM 18796 / CECT 7217 / JCM 14584 / KCTC 4019 / B3</strain>
        <plasmid evidence="8">1</plasmid>
    </source>
</reference>
<evidence type="ECO:0000259" key="5">
    <source>
        <dbReference type="PROSITE" id="PS51078"/>
    </source>
</evidence>
<evidence type="ECO:0000313" key="6">
    <source>
        <dbReference type="EMBL" id="ADJ16757.1"/>
    </source>
</evidence>
<accession>D8JBV4</accession>
<reference evidence="7 9" key="2">
    <citation type="journal article" date="2014" name="PLoS Genet.">
        <title>Phylogenetically driven sequencing of extremely halophilic archaea reveals strategies for static and dynamic osmo-response.</title>
        <authorList>
            <person name="Becker E.A."/>
            <person name="Seitzer P.M."/>
            <person name="Tritt A."/>
            <person name="Larsen D."/>
            <person name="Krusor M."/>
            <person name="Yao A.I."/>
            <person name="Wu D."/>
            <person name="Madern D."/>
            <person name="Eisen J.A."/>
            <person name="Darling A.E."/>
            <person name="Facciotti M.T."/>
        </authorList>
    </citation>
    <scope>NUCLEOTIDE SEQUENCE [LARGE SCALE GENOMIC DNA]</scope>
    <source>
        <strain evidence="7">B3</strain>
        <strain evidence="9">DSM 18796 / CECT 7217 / JCM 14584 / KCTC 4019 / B3</strain>
    </source>
</reference>
<protein>
    <submittedName>
        <fullName evidence="6">Transcriptional regulator, IclR family protein</fullName>
    </submittedName>
</protein>
<dbReference type="InterPro" id="IPR014757">
    <property type="entry name" value="Tscrpt_reg_IclR_C"/>
</dbReference>
<dbReference type="Pfam" id="PF09339">
    <property type="entry name" value="HTH_IclR"/>
    <property type="match status" value="1"/>
</dbReference>
<dbReference type="InterPro" id="IPR036390">
    <property type="entry name" value="WH_DNA-bd_sf"/>
</dbReference>
<dbReference type="InterPro" id="IPR050707">
    <property type="entry name" value="HTH_MetabolicPath_Reg"/>
</dbReference>
<evidence type="ECO:0000313" key="7">
    <source>
        <dbReference type="EMBL" id="ELY40888.1"/>
    </source>
</evidence>
<dbReference type="AlphaFoldDB" id="D8JBV4"/>
<keyword evidence="9" id="KW-1185">Reference proteome</keyword>